<dbReference type="EMBL" id="BSTJ01000009">
    <property type="protein sequence ID" value="GLY78372.1"/>
    <property type="molecule type" value="Genomic_DNA"/>
</dbReference>
<name>A0A9W6RQL8_9ACTN</name>
<dbReference type="Pfam" id="PF09837">
    <property type="entry name" value="DUF2064"/>
    <property type="match status" value="1"/>
</dbReference>
<dbReference type="PANTHER" id="PTHR36529:SF1">
    <property type="entry name" value="GLYCOSYLTRANSFERASE"/>
    <property type="match status" value="1"/>
</dbReference>
<reference evidence="1" key="1">
    <citation type="submission" date="2023-03" db="EMBL/GenBank/DDBJ databases">
        <title>Actinoallomurus iriomotensis NBRC 103681.</title>
        <authorList>
            <person name="Ichikawa N."/>
            <person name="Sato H."/>
            <person name="Tonouchi N."/>
        </authorList>
    </citation>
    <scope>NUCLEOTIDE SEQUENCE</scope>
    <source>
        <strain evidence="1">NBRC 103681</strain>
    </source>
</reference>
<dbReference type="Gene3D" id="3.90.550.10">
    <property type="entry name" value="Spore Coat Polysaccharide Biosynthesis Protein SpsA, Chain A"/>
    <property type="match status" value="1"/>
</dbReference>
<dbReference type="AlphaFoldDB" id="A0A9W6RQL8"/>
<accession>A0A9W6RQL8</accession>
<protein>
    <submittedName>
        <fullName evidence="1">Glycosyl transferase</fullName>
    </submittedName>
</protein>
<sequence>MTEQGDPRGITLIVIAKEPVPGRVKTRLTPPYTSEQAALIAEAALADTLDAVAATTATRRVVALEGRPGAWLPRGFEVIAQRGAGLDERLANAFADVGGPAVLIGMDTPQVTPAMLADAGRRLSAGDAVYGPAADGGFWLLGLRDPDPRRLRGVPMSRPDTGARQLERLDGLRVATLGTLRDVDTAGDAVRVAAQAPGTRFAAAVRAGAR</sequence>
<evidence type="ECO:0000313" key="1">
    <source>
        <dbReference type="EMBL" id="GLY78372.1"/>
    </source>
</evidence>
<dbReference type="InterPro" id="IPR018641">
    <property type="entry name" value="Trfase_1_rSAM/seldom-assoc"/>
</dbReference>
<keyword evidence="1" id="KW-0808">Transferase</keyword>
<proteinExistence type="predicted"/>
<dbReference type="RefSeq" id="WP_285629148.1">
    <property type="nucleotide sequence ID" value="NZ_BSTJ01000009.1"/>
</dbReference>
<dbReference type="SUPFAM" id="SSF53448">
    <property type="entry name" value="Nucleotide-diphospho-sugar transferases"/>
    <property type="match status" value="1"/>
</dbReference>
<dbReference type="Proteomes" id="UP001165135">
    <property type="component" value="Unassembled WGS sequence"/>
</dbReference>
<gene>
    <name evidence="1" type="ORF">Airi01_066390</name>
</gene>
<dbReference type="PANTHER" id="PTHR36529">
    <property type="entry name" value="SLL1095 PROTEIN"/>
    <property type="match status" value="1"/>
</dbReference>
<comment type="caution">
    <text evidence="1">The sequence shown here is derived from an EMBL/GenBank/DDBJ whole genome shotgun (WGS) entry which is preliminary data.</text>
</comment>
<evidence type="ECO:0000313" key="2">
    <source>
        <dbReference type="Proteomes" id="UP001165135"/>
    </source>
</evidence>
<organism evidence="1 2">
    <name type="scientific">Actinoallomurus iriomotensis</name>
    <dbReference type="NCBI Taxonomy" id="478107"/>
    <lineage>
        <taxon>Bacteria</taxon>
        <taxon>Bacillati</taxon>
        <taxon>Actinomycetota</taxon>
        <taxon>Actinomycetes</taxon>
        <taxon>Streptosporangiales</taxon>
        <taxon>Thermomonosporaceae</taxon>
        <taxon>Actinoallomurus</taxon>
    </lineage>
</organism>
<dbReference type="GO" id="GO:0016740">
    <property type="term" value="F:transferase activity"/>
    <property type="evidence" value="ECO:0007669"/>
    <property type="project" value="UniProtKB-KW"/>
</dbReference>
<dbReference type="InterPro" id="IPR029044">
    <property type="entry name" value="Nucleotide-diphossugar_trans"/>
</dbReference>